<dbReference type="InterPro" id="IPR005158">
    <property type="entry name" value="BTAD"/>
</dbReference>
<evidence type="ECO:0000313" key="10">
    <source>
        <dbReference type="Proteomes" id="UP000756710"/>
    </source>
</evidence>
<dbReference type="SUPFAM" id="SSF48452">
    <property type="entry name" value="TPR-like"/>
    <property type="match status" value="1"/>
</dbReference>
<dbReference type="RefSeq" id="WP_052701814.1">
    <property type="nucleotide sequence ID" value="NZ_BAABDR010000044.1"/>
</dbReference>
<feature type="domain" description="OmpR/PhoB-type" evidence="6">
    <location>
        <begin position="20"/>
        <end position="105"/>
    </location>
</feature>
<gene>
    <name evidence="9" type="ORF">J2Z30_001530</name>
    <name evidence="8" type="ORF">SIRAN9090</name>
</gene>
<dbReference type="Gene3D" id="1.10.10.10">
    <property type="entry name" value="Winged helix-like DNA-binding domain superfamily/Winged helix DNA-binding domain"/>
    <property type="match status" value="1"/>
</dbReference>
<dbReference type="InterPro" id="IPR016032">
    <property type="entry name" value="Sig_transdc_resp-reg_C-effctor"/>
</dbReference>
<evidence type="ECO:0000259" key="7">
    <source>
        <dbReference type="SMART" id="SM01043"/>
    </source>
</evidence>
<dbReference type="CDD" id="cd15831">
    <property type="entry name" value="BTAD"/>
    <property type="match status" value="1"/>
</dbReference>
<keyword evidence="4 9" id="KW-0238">DNA-binding</keyword>
<dbReference type="Pfam" id="PF00486">
    <property type="entry name" value="Trans_reg_C"/>
    <property type="match status" value="1"/>
</dbReference>
<keyword evidence="3" id="KW-0805">Transcription regulation</keyword>
<evidence type="ECO:0000256" key="2">
    <source>
        <dbReference type="ARBA" id="ARBA00023012"/>
    </source>
</evidence>
<dbReference type="GO" id="GO:0000160">
    <property type="term" value="P:phosphorelay signal transduction system"/>
    <property type="evidence" value="ECO:0007669"/>
    <property type="project" value="UniProtKB-KW"/>
</dbReference>
<dbReference type="InterPro" id="IPR011990">
    <property type="entry name" value="TPR-like_helical_dom_sf"/>
</dbReference>
<dbReference type="SMART" id="SM00862">
    <property type="entry name" value="Trans_reg_C"/>
    <property type="match status" value="1"/>
</dbReference>
<dbReference type="Gene3D" id="1.25.40.10">
    <property type="entry name" value="Tetratricopeptide repeat domain"/>
    <property type="match status" value="1"/>
</dbReference>
<dbReference type="EMBL" id="JAGGLR010000003">
    <property type="protein sequence ID" value="MBP2060528.1"/>
    <property type="molecule type" value="Genomic_DNA"/>
</dbReference>
<sequence length="281" mass="30145">MTPAPVRYRILGPLEIRGPDGAFRMVSQAKCRALLAALLVSAGRTVPAGELLEQLWPGGAPKSAPKLVQQYVHRLRRALPGPPHERCPAVRGGSPLLTSPPGYRLAVDPGELDADRFTALARVARGALAEGRTGQAAEGLRRALDMWRGPLLADVPDFPAITAELVRLEEARLLATEAWVWAEVHQGHAHDVVPELEILVAAHPLRESFRHQLMIALCLTGRRADALGAARQLRHVLAEELGIRPGADVLAMEQAIIRDSLADLPGLVSKAIGAPPAVRGV</sequence>
<reference evidence="9 10" key="2">
    <citation type="submission" date="2021-03" db="EMBL/GenBank/DDBJ databases">
        <title>Genomic Encyclopedia of Type Strains, Phase IV (KMG-IV): sequencing the most valuable type-strain genomes for metagenomic binning, comparative biology and taxonomic classification.</title>
        <authorList>
            <person name="Goeker M."/>
        </authorList>
    </citation>
    <scope>NUCLEOTIDE SEQUENCE [LARGE SCALE GENOMIC DNA]</scope>
    <source>
        <strain evidence="9 10">DSM 41954</strain>
    </source>
</reference>
<comment type="similarity">
    <text evidence="1">Belongs to the AfsR/DnrI/RedD regulatory family.</text>
</comment>
<keyword evidence="10" id="KW-1185">Reference proteome</keyword>
<keyword evidence="2" id="KW-0902">Two-component regulatory system</keyword>
<name>A0A061AB57_9ACTN</name>
<dbReference type="InterPro" id="IPR036388">
    <property type="entry name" value="WH-like_DNA-bd_sf"/>
</dbReference>
<dbReference type="SMART" id="SM01043">
    <property type="entry name" value="BTAD"/>
    <property type="match status" value="1"/>
</dbReference>
<evidence type="ECO:0000256" key="3">
    <source>
        <dbReference type="ARBA" id="ARBA00023015"/>
    </source>
</evidence>
<organism evidence="8">
    <name type="scientific">Streptomyces iranensis</name>
    <dbReference type="NCBI Taxonomy" id="576784"/>
    <lineage>
        <taxon>Bacteria</taxon>
        <taxon>Bacillati</taxon>
        <taxon>Actinomycetota</taxon>
        <taxon>Actinomycetes</taxon>
        <taxon>Kitasatosporales</taxon>
        <taxon>Streptomycetaceae</taxon>
        <taxon>Streptomyces</taxon>
        <taxon>Streptomyces violaceusniger group</taxon>
    </lineage>
</organism>
<evidence type="ECO:0000313" key="9">
    <source>
        <dbReference type="EMBL" id="MBP2060528.1"/>
    </source>
</evidence>
<dbReference type="InterPro" id="IPR001867">
    <property type="entry name" value="OmpR/PhoB-type_DNA-bd"/>
</dbReference>
<dbReference type="SUPFAM" id="SSF46894">
    <property type="entry name" value="C-terminal effector domain of the bipartite response regulators"/>
    <property type="match status" value="1"/>
</dbReference>
<dbReference type="EMBL" id="LK022848">
    <property type="protein sequence ID" value="CDR16613.1"/>
    <property type="molecule type" value="Genomic_DNA"/>
</dbReference>
<dbReference type="InterPro" id="IPR051677">
    <property type="entry name" value="AfsR-DnrI-RedD_regulator"/>
</dbReference>
<dbReference type="GO" id="GO:0006355">
    <property type="term" value="P:regulation of DNA-templated transcription"/>
    <property type="evidence" value="ECO:0007669"/>
    <property type="project" value="InterPro"/>
</dbReference>
<dbReference type="PANTHER" id="PTHR35807">
    <property type="entry name" value="TRANSCRIPTIONAL REGULATOR REDD-RELATED"/>
    <property type="match status" value="1"/>
</dbReference>
<dbReference type="Proteomes" id="UP000756710">
    <property type="component" value="Unassembled WGS sequence"/>
</dbReference>
<dbReference type="Pfam" id="PF03704">
    <property type="entry name" value="BTAD"/>
    <property type="match status" value="1"/>
</dbReference>
<protein>
    <submittedName>
        <fullName evidence="9">DNA-binding SARP family transcriptional activator</fullName>
    </submittedName>
    <submittedName>
        <fullName evidence="8">Transcriptional regulator, SARP family</fullName>
    </submittedName>
</protein>
<dbReference type="PANTHER" id="PTHR35807:SF1">
    <property type="entry name" value="TRANSCRIPTIONAL REGULATOR REDD"/>
    <property type="match status" value="1"/>
</dbReference>
<dbReference type="AlphaFoldDB" id="A0A061AB57"/>
<proteinExistence type="inferred from homology"/>
<evidence type="ECO:0000256" key="1">
    <source>
        <dbReference type="ARBA" id="ARBA00005820"/>
    </source>
</evidence>
<dbReference type="GO" id="GO:0003677">
    <property type="term" value="F:DNA binding"/>
    <property type="evidence" value="ECO:0007669"/>
    <property type="project" value="UniProtKB-KW"/>
</dbReference>
<keyword evidence="5" id="KW-0804">Transcription</keyword>
<evidence type="ECO:0000256" key="4">
    <source>
        <dbReference type="ARBA" id="ARBA00023125"/>
    </source>
</evidence>
<reference evidence="8" key="1">
    <citation type="submission" date="2014-05" db="EMBL/GenBank/DDBJ databases">
        <authorList>
            <person name="Horn Fabian"/>
        </authorList>
    </citation>
    <scope>NUCLEOTIDE SEQUENCE</scope>
</reference>
<accession>A0A061AB57</accession>
<feature type="domain" description="Bacterial transcriptional activator" evidence="7">
    <location>
        <begin position="112"/>
        <end position="257"/>
    </location>
</feature>
<evidence type="ECO:0000259" key="6">
    <source>
        <dbReference type="SMART" id="SM00862"/>
    </source>
</evidence>
<evidence type="ECO:0000313" key="8">
    <source>
        <dbReference type="EMBL" id="CDR16613.1"/>
    </source>
</evidence>
<evidence type="ECO:0000256" key="5">
    <source>
        <dbReference type="ARBA" id="ARBA00023163"/>
    </source>
</evidence>
<dbReference type="HOGENOM" id="CLU_004665_0_0_11"/>